<reference evidence="9" key="1">
    <citation type="submission" date="2021-01" db="EMBL/GenBank/DDBJ databases">
        <authorList>
            <person name="Corre E."/>
            <person name="Pelletier E."/>
            <person name="Niang G."/>
            <person name="Scheremetjew M."/>
            <person name="Finn R."/>
            <person name="Kale V."/>
            <person name="Holt S."/>
            <person name="Cochrane G."/>
            <person name="Meng A."/>
            <person name="Brown T."/>
            <person name="Cohen L."/>
        </authorList>
    </citation>
    <scope>NUCLEOTIDE SEQUENCE</scope>
    <source>
        <strain evidence="9">ECT3854</strain>
    </source>
</reference>
<dbReference type="InterPro" id="IPR036774">
    <property type="entry name" value="ERV/ALR_sulphydryl_oxid_sf"/>
</dbReference>
<evidence type="ECO:0000256" key="1">
    <source>
        <dbReference type="ARBA" id="ARBA00001974"/>
    </source>
</evidence>
<evidence type="ECO:0000259" key="8">
    <source>
        <dbReference type="PROSITE" id="PS51324"/>
    </source>
</evidence>
<dbReference type="EC" id="1.8.3.2" evidence="7"/>
<dbReference type="InterPro" id="IPR039798">
    <property type="entry name" value="Sulfhydryl_oxidase"/>
</dbReference>
<keyword evidence="5 7" id="KW-0560">Oxidoreductase</keyword>
<keyword evidence="6" id="KW-1015">Disulfide bond</keyword>
<dbReference type="GO" id="GO:0000139">
    <property type="term" value="C:Golgi membrane"/>
    <property type="evidence" value="ECO:0007669"/>
    <property type="project" value="TreeGrafter"/>
</dbReference>
<dbReference type="AlphaFoldDB" id="A0A7S1GFQ9"/>
<evidence type="ECO:0000256" key="4">
    <source>
        <dbReference type="ARBA" id="ARBA00022827"/>
    </source>
</evidence>
<comment type="catalytic activity">
    <reaction evidence="7">
        <text>2 R'C(R)SH + O2 = R'C(R)S-S(R)CR' + H2O2</text>
        <dbReference type="Rhea" id="RHEA:17357"/>
        <dbReference type="ChEBI" id="CHEBI:15379"/>
        <dbReference type="ChEBI" id="CHEBI:16240"/>
        <dbReference type="ChEBI" id="CHEBI:16520"/>
        <dbReference type="ChEBI" id="CHEBI:17412"/>
        <dbReference type="EC" id="1.8.3.2"/>
    </reaction>
</comment>
<keyword evidence="3" id="KW-0732">Signal</keyword>
<organism evidence="9">
    <name type="scientific">Cyclophora tenuis</name>
    <name type="common">Marine diatom</name>
    <dbReference type="NCBI Taxonomy" id="216820"/>
    <lineage>
        <taxon>Eukaryota</taxon>
        <taxon>Sar</taxon>
        <taxon>Stramenopiles</taxon>
        <taxon>Ochrophyta</taxon>
        <taxon>Bacillariophyta</taxon>
        <taxon>Fragilariophyceae</taxon>
        <taxon>Fragilariophycidae</taxon>
        <taxon>Cyclophorales</taxon>
        <taxon>Cyclophoraceae</taxon>
        <taxon>Cyclophora</taxon>
    </lineage>
</organism>
<dbReference type="GO" id="GO:0005615">
    <property type="term" value="C:extracellular space"/>
    <property type="evidence" value="ECO:0007669"/>
    <property type="project" value="TreeGrafter"/>
</dbReference>
<evidence type="ECO:0000256" key="6">
    <source>
        <dbReference type="ARBA" id="ARBA00023157"/>
    </source>
</evidence>
<gene>
    <name evidence="9" type="ORF">CTEN0397_LOCUS102</name>
</gene>
<proteinExistence type="predicted"/>
<evidence type="ECO:0000256" key="5">
    <source>
        <dbReference type="ARBA" id="ARBA00023002"/>
    </source>
</evidence>
<dbReference type="Gene3D" id="1.20.120.310">
    <property type="entry name" value="ERV/ALR sulfhydryl oxidase domain"/>
    <property type="match status" value="1"/>
</dbReference>
<evidence type="ECO:0000256" key="2">
    <source>
        <dbReference type="ARBA" id="ARBA00022630"/>
    </source>
</evidence>
<name>A0A7S1GFQ9_CYCTE</name>
<keyword evidence="4 7" id="KW-0274">FAD</keyword>
<dbReference type="PANTHER" id="PTHR22897:SF8">
    <property type="entry name" value="SULFHYDRYL OXIDASE"/>
    <property type="match status" value="1"/>
</dbReference>
<dbReference type="GO" id="GO:0006457">
    <property type="term" value="P:protein folding"/>
    <property type="evidence" value="ECO:0007669"/>
    <property type="project" value="TreeGrafter"/>
</dbReference>
<evidence type="ECO:0000313" key="9">
    <source>
        <dbReference type="EMBL" id="CAD8929085.1"/>
    </source>
</evidence>
<dbReference type="InterPro" id="IPR017905">
    <property type="entry name" value="ERV/ALR_sulphydryl_oxidase"/>
</dbReference>
<evidence type="ECO:0000256" key="7">
    <source>
        <dbReference type="RuleBase" id="RU371123"/>
    </source>
</evidence>
<keyword evidence="7" id="KW-1133">Transmembrane helix</keyword>
<feature type="domain" description="ERV/ALR sulfhydryl oxidase" evidence="8">
    <location>
        <begin position="1"/>
        <end position="68"/>
    </location>
</feature>
<dbReference type="EMBL" id="HBFW01000160">
    <property type="protein sequence ID" value="CAD8929085.1"/>
    <property type="molecule type" value="Transcribed_RNA"/>
</dbReference>
<dbReference type="PROSITE" id="PS51324">
    <property type="entry name" value="ERV_ALR"/>
    <property type="match status" value="1"/>
</dbReference>
<accession>A0A7S1GFQ9</accession>
<dbReference type="GO" id="GO:0016971">
    <property type="term" value="F:flavin-dependent sulfhydryl oxidase activity"/>
    <property type="evidence" value="ECO:0007669"/>
    <property type="project" value="InterPro"/>
</dbReference>
<dbReference type="GO" id="GO:0003756">
    <property type="term" value="F:protein disulfide isomerase activity"/>
    <property type="evidence" value="ECO:0007669"/>
    <property type="project" value="TreeGrafter"/>
</dbReference>
<keyword evidence="2 7" id="KW-0285">Flavoprotein</keyword>
<keyword evidence="7" id="KW-0812">Transmembrane</keyword>
<dbReference type="SUPFAM" id="SSF69000">
    <property type="entry name" value="FAD-dependent thiol oxidase"/>
    <property type="match status" value="1"/>
</dbReference>
<protein>
    <recommendedName>
        <fullName evidence="7">Sulfhydryl oxidase</fullName>
        <ecNumber evidence="7">1.8.3.2</ecNumber>
    </recommendedName>
</protein>
<keyword evidence="7" id="KW-0472">Membrane</keyword>
<sequence>MYESCGHDRCRRLSDTMPELILGKEASEREDAGRELAIWLWEVHNSVNVRLMRESAEAEQRKVTHEETLAAVFPPRELCHACWQDDIMTTYDKDEVFAFLKRTYWPRLELSNRQFQSVVRGRMTRVHQIQTKLDTWWYIIGPVGLVLSAIIRLFLNKSAEKQRKSV</sequence>
<comment type="cofactor">
    <cofactor evidence="1 7">
        <name>FAD</name>
        <dbReference type="ChEBI" id="CHEBI:57692"/>
    </cofactor>
</comment>
<feature type="transmembrane region" description="Helical" evidence="7">
    <location>
        <begin position="135"/>
        <end position="155"/>
    </location>
</feature>
<dbReference type="PANTHER" id="PTHR22897">
    <property type="entry name" value="QUIESCIN Q6-RELATED SULFHYDRYL OXIDASE"/>
    <property type="match status" value="1"/>
</dbReference>
<evidence type="ECO:0000256" key="3">
    <source>
        <dbReference type="ARBA" id="ARBA00022729"/>
    </source>
</evidence>